<name>A0ABU5ZGR1_9BACL</name>
<protein>
    <submittedName>
        <fullName evidence="2">Uncharacterized protein</fullName>
    </submittedName>
</protein>
<dbReference type="Proteomes" id="UP001310386">
    <property type="component" value="Unassembled WGS sequence"/>
</dbReference>
<organism evidence="2 3">
    <name type="scientific">Ferviditalea candida</name>
    <dbReference type="NCBI Taxonomy" id="3108399"/>
    <lineage>
        <taxon>Bacteria</taxon>
        <taxon>Bacillati</taxon>
        <taxon>Bacillota</taxon>
        <taxon>Bacilli</taxon>
        <taxon>Bacillales</taxon>
        <taxon>Paenibacillaceae</taxon>
        <taxon>Ferviditalea</taxon>
    </lineage>
</organism>
<comment type="caution">
    <text evidence="2">The sequence shown here is derived from an EMBL/GenBank/DDBJ whole genome shotgun (WGS) entry which is preliminary data.</text>
</comment>
<feature type="region of interest" description="Disordered" evidence="1">
    <location>
        <begin position="1"/>
        <end position="43"/>
    </location>
</feature>
<dbReference type="RefSeq" id="WP_371753803.1">
    <property type="nucleotide sequence ID" value="NZ_JAYJLD010000009.1"/>
</dbReference>
<keyword evidence="3" id="KW-1185">Reference proteome</keyword>
<gene>
    <name evidence="2" type="ORF">VF724_08415</name>
</gene>
<dbReference type="EMBL" id="JAYJLD010000009">
    <property type="protein sequence ID" value="MEB3101684.1"/>
    <property type="molecule type" value="Genomic_DNA"/>
</dbReference>
<evidence type="ECO:0000256" key="1">
    <source>
        <dbReference type="SAM" id="MobiDB-lite"/>
    </source>
</evidence>
<reference evidence="2" key="1">
    <citation type="submission" date="2023-12" db="EMBL/GenBank/DDBJ databases">
        <title>Fervidustalea candida gen. nov., sp. nov., a novel member of the family Paenibacillaceae isolated from a geothermal area.</title>
        <authorList>
            <person name="Li W.-J."/>
            <person name="Jiao J.-Y."/>
            <person name="Chen Y."/>
        </authorList>
    </citation>
    <scope>NUCLEOTIDE SEQUENCE</scope>
    <source>
        <strain evidence="2">SYSU GA230002</strain>
    </source>
</reference>
<feature type="compositionally biased region" description="Basic and acidic residues" evidence="1">
    <location>
        <begin position="22"/>
        <end position="43"/>
    </location>
</feature>
<evidence type="ECO:0000313" key="2">
    <source>
        <dbReference type="EMBL" id="MEB3101684.1"/>
    </source>
</evidence>
<evidence type="ECO:0000313" key="3">
    <source>
        <dbReference type="Proteomes" id="UP001310386"/>
    </source>
</evidence>
<accession>A0ABU5ZGR1</accession>
<proteinExistence type="predicted"/>
<sequence>MSGRNNQPKKDGPSSQPARLDQFGEKMADSGHKNKEDRDDRSC</sequence>